<sequence>MEDHFSPKEKETGYCTSPGAQLEESTSVDGGMKNSASDDMFSNFSELMNFDTYAGWSNSPSMADQSLANVFSSFSSVPYPPSDGLNLVEHSHSPFFMTEIGEIHNGMESSPSCGERVMFHQMDIQLGFLDDANNLDSKQNHNGTSQQLNTSDMCNYIISRSSGKSLDDRMLRALSFFMESADGGMLAQVWVPIKHGDEFILSTSEQPYLLDPKLAGYREVSRAFTFSAEGKLGSCPGLPARVFMSHVPEWTSNVGYYNKTEYLRLEHAMNHEIRGSIALPISDEHSQVPCAVLELVTTKEKPNFDRELEIVTHALQLVNLRATMPPRLLPQCLSSNKRAALTEIIDVLRAVCHSHRLPLALTWIPCCYSEDIGDETERRIRIKEGRTSSNEKCVLCIEESACYVNDGAVRGFVHACVEHHLVEGQGIAGKALQSNHPFFYTDVKTYDVVEYPLVHHARKYNLNAAVAIRLRSTYTNDDDYILEFFLPVNMTGSSEQQLLLDNLSGTMRRICRSLRTVSDAELTDMEGSQGGFPREKTSGFFHMSRRSSQIAFINDDHDPVQMMSKASNLRNNGIEASHSQAMSGSRKQVEKKRSTVEKNVSLSVLQQYFSGSLKDAAKSIGVCPTTLKRICRQHGILRWPSRKINKVNRSLKKIQTVLESVQGVEGGLKFDPYTGGLIAGGSIMHETESHKYLVFPEKSSVKDPKPATQKTVSVVSAPGSTSENSAIKLDGNDVGLVGNHFVNSRNVLISSKNEEDLKKDNVSSDDCCDDSKSLAMKDDDGSCKKASLWTKTQDFPEQTCSISFVTDEVERGADRVEGADEHNHPTSSRTTDSSNGSGSMVHGSSSCSQSFEHQKHSKVKSTCVDSGPKIIVKAGYRGDTIRFKFDPSAGCFQLYEEVATRFKLQNGSFQLKYLDDEEEWVMLVNDSDLQECTEILDEIGTRSVKFLVRDVPCVVSSHGSSSCFLSDSS</sequence>
<organism evidence="9 10">
    <name type="scientific">Flemingia macrophylla</name>
    <dbReference type="NCBI Taxonomy" id="520843"/>
    <lineage>
        <taxon>Eukaryota</taxon>
        <taxon>Viridiplantae</taxon>
        <taxon>Streptophyta</taxon>
        <taxon>Embryophyta</taxon>
        <taxon>Tracheophyta</taxon>
        <taxon>Spermatophyta</taxon>
        <taxon>Magnoliopsida</taxon>
        <taxon>eudicotyledons</taxon>
        <taxon>Gunneridae</taxon>
        <taxon>Pentapetalae</taxon>
        <taxon>rosids</taxon>
        <taxon>fabids</taxon>
        <taxon>Fabales</taxon>
        <taxon>Fabaceae</taxon>
        <taxon>Papilionoideae</taxon>
        <taxon>50 kb inversion clade</taxon>
        <taxon>NPAAA clade</taxon>
        <taxon>indigoferoid/millettioid clade</taxon>
        <taxon>Phaseoleae</taxon>
        <taxon>Flemingia</taxon>
    </lineage>
</organism>
<dbReference type="InterPro" id="IPR000270">
    <property type="entry name" value="PB1_dom"/>
</dbReference>
<evidence type="ECO:0000259" key="7">
    <source>
        <dbReference type="PROSITE" id="PS51519"/>
    </source>
</evidence>
<feature type="compositionally biased region" description="Basic and acidic residues" evidence="6">
    <location>
        <begin position="1"/>
        <end position="12"/>
    </location>
</feature>
<dbReference type="InterPro" id="IPR003035">
    <property type="entry name" value="RWP-RK_dom"/>
</dbReference>
<keyword evidence="3" id="KW-0238">DNA-binding</keyword>
<name>A0ABD1LZY2_9FABA</name>
<evidence type="ECO:0000256" key="1">
    <source>
        <dbReference type="ARBA" id="ARBA00011726"/>
    </source>
</evidence>
<evidence type="ECO:0000256" key="2">
    <source>
        <dbReference type="ARBA" id="ARBA00023015"/>
    </source>
</evidence>
<dbReference type="PANTHER" id="PTHR32002">
    <property type="entry name" value="PROTEIN NLP8"/>
    <property type="match status" value="1"/>
</dbReference>
<reference evidence="9 10" key="1">
    <citation type="submission" date="2024-08" db="EMBL/GenBank/DDBJ databases">
        <title>Insights into the chromosomal genome structure of Flemingia macrophylla.</title>
        <authorList>
            <person name="Ding Y."/>
            <person name="Zhao Y."/>
            <person name="Bi W."/>
            <person name="Wu M."/>
            <person name="Zhao G."/>
            <person name="Gong Y."/>
            <person name="Li W."/>
            <person name="Zhang P."/>
        </authorList>
    </citation>
    <scope>NUCLEOTIDE SEQUENCE [LARGE SCALE GENOMIC DNA]</scope>
    <source>
        <strain evidence="9">DYQJB</strain>
        <tissue evidence="9">Leaf</tissue>
    </source>
</reference>
<dbReference type="Gene3D" id="3.10.20.90">
    <property type="entry name" value="Phosphatidylinositol 3-kinase Catalytic Subunit, Chain A, domain 1"/>
    <property type="match status" value="1"/>
</dbReference>
<protein>
    <submittedName>
        <fullName evidence="9">Uncharacterized protein</fullName>
    </submittedName>
</protein>
<dbReference type="Pfam" id="PF02042">
    <property type="entry name" value="RWP-RK"/>
    <property type="match status" value="1"/>
</dbReference>
<dbReference type="SMART" id="SM00666">
    <property type="entry name" value="PB1"/>
    <property type="match status" value="1"/>
</dbReference>
<keyword evidence="10" id="KW-1185">Reference proteome</keyword>
<evidence type="ECO:0000313" key="10">
    <source>
        <dbReference type="Proteomes" id="UP001603857"/>
    </source>
</evidence>
<evidence type="ECO:0000313" key="9">
    <source>
        <dbReference type="EMBL" id="KAL2328878.1"/>
    </source>
</evidence>
<gene>
    <name evidence="9" type="ORF">Fmac_022305</name>
</gene>
<keyword evidence="2" id="KW-0805">Transcription regulation</keyword>
<evidence type="ECO:0000256" key="3">
    <source>
        <dbReference type="ARBA" id="ARBA00023125"/>
    </source>
</evidence>
<keyword evidence="5" id="KW-0539">Nucleus</keyword>
<feature type="compositionally biased region" description="Polar residues" evidence="6">
    <location>
        <begin position="14"/>
        <end position="34"/>
    </location>
</feature>
<dbReference type="PANTHER" id="PTHR32002:SF75">
    <property type="entry name" value="PLANT REGULATOR RWP-RK FAMILY PROTEIN"/>
    <property type="match status" value="1"/>
</dbReference>
<comment type="caution">
    <text evidence="9">The sequence shown here is derived from an EMBL/GenBank/DDBJ whole genome shotgun (WGS) entry which is preliminary data.</text>
</comment>
<feature type="region of interest" description="Disordered" evidence="6">
    <location>
        <begin position="816"/>
        <end position="853"/>
    </location>
</feature>
<dbReference type="AlphaFoldDB" id="A0ABD1LZY2"/>
<evidence type="ECO:0000256" key="4">
    <source>
        <dbReference type="ARBA" id="ARBA00023163"/>
    </source>
</evidence>
<dbReference type="PROSITE" id="PS51519">
    <property type="entry name" value="RWP_RK"/>
    <property type="match status" value="1"/>
</dbReference>
<evidence type="ECO:0000256" key="6">
    <source>
        <dbReference type="SAM" id="MobiDB-lite"/>
    </source>
</evidence>
<dbReference type="EMBL" id="JBGMDY010000007">
    <property type="protein sequence ID" value="KAL2328878.1"/>
    <property type="molecule type" value="Genomic_DNA"/>
</dbReference>
<feature type="compositionally biased region" description="Low complexity" evidence="6">
    <location>
        <begin position="833"/>
        <end position="850"/>
    </location>
</feature>
<dbReference type="PROSITE" id="PS51745">
    <property type="entry name" value="PB1"/>
    <property type="match status" value="1"/>
</dbReference>
<comment type="subunit">
    <text evidence="1">Homodimers and heterodimers.</text>
</comment>
<feature type="domain" description="PB1" evidence="8">
    <location>
        <begin position="869"/>
        <end position="951"/>
    </location>
</feature>
<dbReference type="InterPro" id="IPR055081">
    <property type="entry name" value="NLP1-9_GAF"/>
</dbReference>
<proteinExistence type="predicted"/>
<evidence type="ECO:0000259" key="8">
    <source>
        <dbReference type="PROSITE" id="PS51745"/>
    </source>
</evidence>
<feature type="domain" description="RWP-RK" evidence="7">
    <location>
        <begin position="579"/>
        <end position="667"/>
    </location>
</feature>
<feature type="region of interest" description="Disordered" evidence="6">
    <location>
        <begin position="1"/>
        <end position="34"/>
    </location>
</feature>
<dbReference type="InterPro" id="IPR053793">
    <property type="entry name" value="PB1-like"/>
</dbReference>
<dbReference type="Pfam" id="PF22922">
    <property type="entry name" value="GAF_NLP"/>
    <property type="match status" value="2"/>
</dbReference>
<evidence type="ECO:0000256" key="5">
    <source>
        <dbReference type="ARBA" id="ARBA00023242"/>
    </source>
</evidence>
<dbReference type="SUPFAM" id="SSF54277">
    <property type="entry name" value="CAD &amp; PB1 domains"/>
    <property type="match status" value="1"/>
</dbReference>
<dbReference type="GO" id="GO:0003677">
    <property type="term" value="F:DNA binding"/>
    <property type="evidence" value="ECO:0007669"/>
    <property type="project" value="UniProtKB-KW"/>
</dbReference>
<keyword evidence="4" id="KW-0804">Transcription</keyword>
<accession>A0ABD1LZY2</accession>
<dbReference type="Pfam" id="PF00564">
    <property type="entry name" value="PB1"/>
    <property type="match status" value="1"/>
</dbReference>
<dbReference type="Proteomes" id="UP001603857">
    <property type="component" value="Unassembled WGS sequence"/>
</dbReference>
<dbReference type="InterPro" id="IPR045012">
    <property type="entry name" value="NLP"/>
</dbReference>